<feature type="compositionally biased region" description="Acidic residues" evidence="5">
    <location>
        <begin position="566"/>
        <end position="587"/>
    </location>
</feature>
<feature type="compositionally biased region" description="Polar residues" evidence="5">
    <location>
        <begin position="884"/>
        <end position="894"/>
    </location>
</feature>
<evidence type="ECO:0000256" key="4">
    <source>
        <dbReference type="SAM" id="Coils"/>
    </source>
</evidence>
<feature type="domain" description="DDT" evidence="6">
    <location>
        <begin position="459"/>
        <end position="530"/>
    </location>
</feature>
<name>A0A167ZA46_9EURO</name>
<sequence length="1227" mass="137759">MVYYKRKPVQLVARPEGLKDTDDVWVIAETNEVFQEYEPFLQRMNFYKQKQFVCEGTGHSSLTFFEALKSEKAFIEEVNRLFPEALKEPVLRRVQFSTTSRIDHLVDQIYEEFKNDFYPGERVTVLLEDGTRLPGTVREKARFPESFDKDGNVSRRAMSKYLVQMIGRGDEEALLGDEHIVRDRKIFTKAVLKGFLKNSIHRESWTGAPWTVKPPLAERYHIDMRIPKHLQFEQSKAASGARRGAQTNTPTTSTSDDLSRTTTPRAYLKNGSRPADEGAMFGLFASGDVSIGPRGGVKTTGTKRKNRSLTQEEMSKAKEQSLIEYQKSLIATPEFTVNNYSKPTISKPNGSVTSTPTAPFGTPRHVNGVIAPIHVAKQFDHVAVSPSDRSTPYSKPVNAAAAETDTLAETALPIPAIRYPIEDLDVPPILEAKPRPPIRFMEEDVRGEDGTVMKKKLDTNTVGGILETWNTLNVYAEFLKLDCFTFDDFVDALGYTDTPTDGNIDSVARCELLVEIHCALLKMIVEPIDPKTIESSNSGPKDENEDDEDEEEEDIGNLMIELPLLPEDEQDDEDEDEDEENDEDSSEEEKSPEPERPTRRVTRSRTIARAEAEAAEQARLQAEEESARLPHCAPSFFESPSTDWIARLAKREFRNGGWELILIGLLSRLTYSSRPRISDTATEILTKFVPASLLETHSEASLEAHAASIAAARYKNQLGLRERVIILEILTRLLMETSAVRQYLDECSMRSTELRKEKTEVQKRRKAQLQVVRALQEEKRALIPKKDKAAGNEDKSGKDTKVKKEKEQDDQDVEAAGDGDVASSDMDGDNEENEDIESSIAPDTDMEDDREEGGSTPVNEPLQKRIEKKRRKNAKKNPKDKAKSTQSSQVSPSETGKIKPKTKDKENKALVKILAKIATEKAKVKELEHQISAYDDQLRELETSRTRCLGIDRFWNRYYWFERNGMPFEGRQDSSTASAGYANGRLWILGPDETEVKGFMDDPLLARATMASYGLTVLQRREKEEGAPVGSGGVLGLGQWGYYSEPDEIERLIDWLDVRGNREVKLRKEIQTFKEPILKCMRARMEDLGIQETKDITAANGDATTRKADSAKAEAELTPEPSEQRHQPPRLRVSTRTQAHLDSERELLARHKCLRWKNTAAIRALGHCHVDSHIDVINAAAAAKVTAGGRKRKLISGGGASHIASGDDTGTEADGSPAPGERRKRRR</sequence>
<proteinExistence type="predicted"/>
<dbReference type="PANTHER" id="PTHR32075:SF6">
    <property type="entry name" value="ISWI CHROMATIN-REMODELING COMPLEX SUBUNIT YPL216W-RELATED"/>
    <property type="match status" value="1"/>
</dbReference>
<evidence type="ECO:0000256" key="5">
    <source>
        <dbReference type="SAM" id="MobiDB-lite"/>
    </source>
</evidence>
<evidence type="ECO:0000256" key="1">
    <source>
        <dbReference type="ARBA" id="ARBA00004123"/>
    </source>
</evidence>
<gene>
    <name evidence="8" type="ORF">AAP_03036</name>
</gene>
<dbReference type="PROSITE" id="PS51136">
    <property type="entry name" value="WAC"/>
    <property type="match status" value="1"/>
</dbReference>
<dbReference type="OrthoDB" id="332390at2759"/>
<feature type="region of interest" description="Disordered" evidence="5">
    <location>
        <begin position="1099"/>
        <end position="1135"/>
    </location>
</feature>
<feature type="region of interest" description="Disordered" evidence="5">
    <location>
        <begin position="293"/>
        <end position="314"/>
    </location>
</feature>
<dbReference type="EMBL" id="AZGZ01000011">
    <property type="protein sequence ID" value="KZZ92381.1"/>
    <property type="molecule type" value="Genomic_DNA"/>
</dbReference>
<feature type="compositionally biased region" description="Low complexity" evidence="5">
    <location>
        <begin position="247"/>
        <end position="265"/>
    </location>
</feature>
<dbReference type="GO" id="GO:0005634">
    <property type="term" value="C:nucleus"/>
    <property type="evidence" value="ECO:0007669"/>
    <property type="project" value="UniProtKB-SubCell"/>
</dbReference>
<feature type="region of interest" description="Disordered" evidence="5">
    <location>
        <begin position="233"/>
        <end position="274"/>
    </location>
</feature>
<dbReference type="GO" id="GO:0000785">
    <property type="term" value="C:chromatin"/>
    <property type="evidence" value="ECO:0007669"/>
    <property type="project" value="UniProtKB-ARBA"/>
</dbReference>
<evidence type="ECO:0000259" key="7">
    <source>
        <dbReference type="PROSITE" id="PS51136"/>
    </source>
</evidence>
<feature type="region of interest" description="Disordered" evidence="5">
    <location>
        <begin position="1190"/>
        <end position="1227"/>
    </location>
</feature>
<keyword evidence="2 3" id="KW-0539">Nucleus</keyword>
<evidence type="ECO:0000256" key="2">
    <source>
        <dbReference type="ARBA" id="ARBA00023242"/>
    </source>
</evidence>
<organism evidence="8 9">
    <name type="scientific">Ascosphaera apis ARSEF 7405</name>
    <dbReference type="NCBI Taxonomy" id="392613"/>
    <lineage>
        <taxon>Eukaryota</taxon>
        <taxon>Fungi</taxon>
        <taxon>Dikarya</taxon>
        <taxon>Ascomycota</taxon>
        <taxon>Pezizomycotina</taxon>
        <taxon>Eurotiomycetes</taxon>
        <taxon>Eurotiomycetidae</taxon>
        <taxon>Onygenales</taxon>
        <taxon>Ascosphaeraceae</taxon>
        <taxon>Ascosphaera</taxon>
    </lineage>
</organism>
<feature type="compositionally biased region" description="Acidic residues" evidence="5">
    <location>
        <begin position="543"/>
        <end position="555"/>
    </location>
</feature>
<keyword evidence="4" id="KW-0175">Coiled coil</keyword>
<dbReference type="GO" id="GO:0031509">
    <property type="term" value="P:subtelomeric heterochromatin formation"/>
    <property type="evidence" value="ECO:0007669"/>
    <property type="project" value="TreeGrafter"/>
</dbReference>
<feature type="coiled-coil region" evidence="4">
    <location>
        <begin position="910"/>
        <end position="944"/>
    </location>
</feature>
<feature type="compositionally biased region" description="Basic and acidic residues" evidence="5">
    <location>
        <begin position="1104"/>
        <end position="1115"/>
    </location>
</feature>
<feature type="domain" description="WAC" evidence="7">
    <location>
        <begin position="22"/>
        <end position="129"/>
    </location>
</feature>
<protein>
    <submittedName>
        <fullName evidence="8">DDT domain-containing protein</fullName>
    </submittedName>
</protein>
<evidence type="ECO:0000313" key="8">
    <source>
        <dbReference type="EMBL" id="KZZ92381.1"/>
    </source>
</evidence>
<dbReference type="PANTHER" id="PTHR32075">
    <property type="entry name" value="ISWI CHROMATIN-REMODELING COMPLEX SUBUNIT YPL216W-RELATED"/>
    <property type="match status" value="1"/>
</dbReference>
<dbReference type="GO" id="GO:0000781">
    <property type="term" value="C:chromosome, telomeric region"/>
    <property type="evidence" value="ECO:0007669"/>
    <property type="project" value="GOC"/>
</dbReference>
<dbReference type="InterPro" id="IPR028941">
    <property type="entry name" value="WHIM2_dom"/>
</dbReference>
<dbReference type="InterPro" id="IPR018501">
    <property type="entry name" value="DDT_dom"/>
</dbReference>
<dbReference type="Proteomes" id="UP000242877">
    <property type="component" value="Unassembled WGS sequence"/>
</dbReference>
<dbReference type="Pfam" id="PF10537">
    <property type="entry name" value="WAC_Acf1_DNA_bd"/>
    <property type="match status" value="1"/>
</dbReference>
<feature type="compositionally biased region" description="Acidic residues" evidence="5">
    <location>
        <begin position="808"/>
        <end position="817"/>
    </location>
</feature>
<comment type="subcellular location">
    <subcellularLocation>
        <location evidence="1 3">Nucleus</location>
    </subcellularLocation>
</comment>
<evidence type="ECO:0000259" key="6">
    <source>
        <dbReference type="PROSITE" id="PS50827"/>
    </source>
</evidence>
<dbReference type="AlphaFoldDB" id="A0A167ZA46"/>
<accession>A0A167ZA46</accession>
<dbReference type="VEuPathDB" id="FungiDB:AAP_03036"/>
<dbReference type="Pfam" id="PF15613">
    <property type="entry name" value="WSD"/>
    <property type="match status" value="1"/>
</dbReference>
<evidence type="ECO:0000256" key="3">
    <source>
        <dbReference type="PROSITE-ProRule" id="PRU00475"/>
    </source>
</evidence>
<comment type="caution">
    <text evidence="8">The sequence shown here is derived from an EMBL/GenBank/DDBJ whole genome shotgun (WGS) entry which is preliminary data.</text>
</comment>
<feature type="region of interest" description="Disordered" evidence="5">
    <location>
        <begin position="782"/>
        <end position="903"/>
    </location>
</feature>
<feature type="compositionally biased region" description="Basic residues" evidence="5">
    <location>
        <begin position="866"/>
        <end position="876"/>
    </location>
</feature>
<reference evidence="8 9" key="1">
    <citation type="journal article" date="2016" name="Genome Biol. Evol.">
        <title>Divergent and convergent evolution of fungal pathogenicity.</title>
        <authorList>
            <person name="Shang Y."/>
            <person name="Xiao G."/>
            <person name="Zheng P."/>
            <person name="Cen K."/>
            <person name="Zhan S."/>
            <person name="Wang C."/>
        </authorList>
    </citation>
    <scope>NUCLEOTIDE SEQUENCE [LARGE SCALE GENOMIC DNA]</scope>
    <source>
        <strain evidence="8 9">ARSEF 7405</strain>
    </source>
</reference>
<dbReference type="InterPro" id="IPR013136">
    <property type="entry name" value="WSTF_Acf1_Cbp146"/>
</dbReference>
<feature type="compositionally biased region" description="Basic and acidic residues" evidence="5">
    <location>
        <begin position="782"/>
        <end position="807"/>
    </location>
</feature>
<evidence type="ECO:0000313" key="9">
    <source>
        <dbReference type="Proteomes" id="UP000242877"/>
    </source>
</evidence>
<keyword evidence="9" id="KW-1185">Reference proteome</keyword>
<dbReference type="PROSITE" id="PS50827">
    <property type="entry name" value="DDT"/>
    <property type="match status" value="1"/>
</dbReference>
<feature type="compositionally biased region" description="Basic and acidic residues" evidence="5">
    <location>
        <begin position="588"/>
        <end position="598"/>
    </location>
</feature>
<feature type="compositionally biased region" description="Acidic residues" evidence="5">
    <location>
        <begin position="826"/>
        <end position="837"/>
    </location>
</feature>
<feature type="region of interest" description="Disordered" evidence="5">
    <location>
        <begin position="531"/>
        <end position="605"/>
    </location>
</feature>
<dbReference type="Pfam" id="PF02791">
    <property type="entry name" value="DDT"/>
    <property type="match status" value="1"/>
</dbReference>